<dbReference type="InterPro" id="IPR022136">
    <property type="entry name" value="DUF3668"/>
</dbReference>
<dbReference type="STRING" id="6412.T1FA84"/>
<name>T1FA84_HELRO</name>
<dbReference type="Proteomes" id="UP000015101">
    <property type="component" value="Unassembled WGS sequence"/>
</dbReference>
<dbReference type="RefSeq" id="XP_009021730.1">
    <property type="nucleotide sequence ID" value="XM_009023482.1"/>
</dbReference>
<gene>
    <name evidence="3" type="primary">20205733</name>
    <name evidence="2" type="ORF">HELRODRAFT_176161</name>
</gene>
<dbReference type="GeneID" id="20205733"/>
<evidence type="ECO:0000313" key="3">
    <source>
        <dbReference type="EnsemblMetazoa" id="HelroP176161"/>
    </source>
</evidence>
<dbReference type="HOGENOM" id="CLU_1760781_0_0_1"/>
<sequence>MGKNRENMQKVINIKFYQMSFSTQLNTYIVDQPRSFKPILNASTGCYEIGSVASGTEIQFVFSVVVALAANLTQLLHDDSIVDASSGYFFYYNLIDLDVTTEVFYDLSNPKFKVDRTYVKIIGDCNDVKNYFSEIENFEVGILFLFHA</sequence>
<dbReference type="OrthoDB" id="332250at2759"/>
<reference evidence="2 4" key="2">
    <citation type="journal article" date="2013" name="Nature">
        <title>Insights into bilaterian evolution from three spiralian genomes.</title>
        <authorList>
            <person name="Simakov O."/>
            <person name="Marletaz F."/>
            <person name="Cho S.J."/>
            <person name="Edsinger-Gonzales E."/>
            <person name="Havlak P."/>
            <person name="Hellsten U."/>
            <person name="Kuo D.H."/>
            <person name="Larsson T."/>
            <person name="Lv J."/>
            <person name="Arendt D."/>
            <person name="Savage R."/>
            <person name="Osoegawa K."/>
            <person name="de Jong P."/>
            <person name="Grimwood J."/>
            <person name="Chapman J.A."/>
            <person name="Shapiro H."/>
            <person name="Aerts A."/>
            <person name="Otillar R.P."/>
            <person name="Terry A.Y."/>
            <person name="Boore J.L."/>
            <person name="Grigoriev I.V."/>
            <person name="Lindberg D.R."/>
            <person name="Seaver E.C."/>
            <person name="Weisblat D.A."/>
            <person name="Putnam N.H."/>
            <person name="Rokhsar D.S."/>
        </authorList>
    </citation>
    <scope>NUCLEOTIDE SEQUENCE</scope>
</reference>
<evidence type="ECO:0000259" key="1">
    <source>
        <dbReference type="Pfam" id="PF12416"/>
    </source>
</evidence>
<feature type="domain" description="DUF3668" evidence="1">
    <location>
        <begin position="37"/>
        <end position="140"/>
    </location>
</feature>
<dbReference type="InParanoid" id="T1FA84"/>
<dbReference type="KEGG" id="hro:HELRODRAFT_176161"/>
<dbReference type="CTD" id="20205733"/>
<evidence type="ECO:0000313" key="4">
    <source>
        <dbReference type="Proteomes" id="UP000015101"/>
    </source>
</evidence>
<dbReference type="EnsemblMetazoa" id="HelroT176161">
    <property type="protein sequence ID" value="HelroP176161"/>
    <property type="gene ID" value="HelroG176161"/>
</dbReference>
<evidence type="ECO:0000313" key="2">
    <source>
        <dbReference type="EMBL" id="ESO00296.1"/>
    </source>
</evidence>
<accession>T1FA84</accession>
<keyword evidence="4" id="KW-1185">Reference proteome</keyword>
<reference evidence="3" key="3">
    <citation type="submission" date="2015-06" db="UniProtKB">
        <authorList>
            <consortium name="EnsemblMetazoa"/>
        </authorList>
    </citation>
    <scope>IDENTIFICATION</scope>
</reference>
<proteinExistence type="predicted"/>
<organism evidence="3 4">
    <name type="scientific">Helobdella robusta</name>
    <name type="common">Californian leech</name>
    <dbReference type="NCBI Taxonomy" id="6412"/>
    <lineage>
        <taxon>Eukaryota</taxon>
        <taxon>Metazoa</taxon>
        <taxon>Spiralia</taxon>
        <taxon>Lophotrochozoa</taxon>
        <taxon>Annelida</taxon>
        <taxon>Clitellata</taxon>
        <taxon>Hirudinea</taxon>
        <taxon>Rhynchobdellida</taxon>
        <taxon>Glossiphoniidae</taxon>
        <taxon>Helobdella</taxon>
    </lineage>
</organism>
<dbReference type="EMBL" id="KB096983">
    <property type="protein sequence ID" value="ESO00296.1"/>
    <property type="molecule type" value="Genomic_DNA"/>
</dbReference>
<protein>
    <recommendedName>
        <fullName evidence="1">DUF3668 domain-containing protein</fullName>
    </recommendedName>
</protein>
<dbReference type="Pfam" id="PF12416">
    <property type="entry name" value="DUF3668"/>
    <property type="match status" value="1"/>
</dbReference>
<reference evidence="4" key="1">
    <citation type="submission" date="2012-12" db="EMBL/GenBank/DDBJ databases">
        <authorList>
            <person name="Hellsten U."/>
            <person name="Grimwood J."/>
            <person name="Chapman J.A."/>
            <person name="Shapiro H."/>
            <person name="Aerts A."/>
            <person name="Otillar R.P."/>
            <person name="Terry A.Y."/>
            <person name="Boore J.L."/>
            <person name="Simakov O."/>
            <person name="Marletaz F."/>
            <person name="Cho S.-J."/>
            <person name="Edsinger-Gonzales E."/>
            <person name="Havlak P."/>
            <person name="Kuo D.-H."/>
            <person name="Larsson T."/>
            <person name="Lv J."/>
            <person name="Arendt D."/>
            <person name="Savage R."/>
            <person name="Osoegawa K."/>
            <person name="de Jong P."/>
            <person name="Lindberg D.R."/>
            <person name="Seaver E.C."/>
            <person name="Weisblat D.A."/>
            <person name="Putnam N.H."/>
            <person name="Grigoriev I.V."/>
            <person name="Rokhsar D.S."/>
        </authorList>
    </citation>
    <scope>NUCLEOTIDE SEQUENCE</scope>
</reference>
<dbReference type="AlphaFoldDB" id="T1FA84"/>
<dbReference type="EMBL" id="AMQM01005563">
    <property type="status" value="NOT_ANNOTATED_CDS"/>
    <property type="molecule type" value="Genomic_DNA"/>
</dbReference>